<organism evidence="10 11">
    <name type="scientific">Candidatus Buchananbacteria bacterium RIFCSPHIGHO2_01_FULL_44_11</name>
    <dbReference type="NCBI Taxonomy" id="1797535"/>
    <lineage>
        <taxon>Bacteria</taxon>
        <taxon>Candidatus Buchananiibacteriota</taxon>
    </lineage>
</organism>
<evidence type="ECO:0000256" key="2">
    <source>
        <dbReference type="ARBA" id="ARBA00022475"/>
    </source>
</evidence>
<reference evidence="10 11" key="1">
    <citation type="journal article" date="2016" name="Nat. Commun.">
        <title>Thousands of microbial genomes shed light on interconnected biogeochemical processes in an aquifer system.</title>
        <authorList>
            <person name="Anantharaman K."/>
            <person name="Brown C.T."/>
            <person name="Hug L.A."/>
            <person name="Sharon I."/>
            <person name="Castelle C.J."/>
            <person name="Probst A.J."/>
            <person name="Thomas B.C."/>
            <person name="Singh A."/>
            <person name="Wilkins M.J."/>
            <person name="Karaoz U."/>
            <person name="Brodie E.L."/>
            <person name="Williams K.H."/>
            <person name="Hubbard S.S."/>
            <person name="Banfield J.F."/>
        </authorList>
    </citation>
    <scope>NUCLEOTIDE SEQUENCE [LARGE SCALE GENOMIC DNA]</scope>
</reference>
<evidence type="ECO:0000313" key="10">
    <source>
        <dbReference type="EMBL" id="OGY45901.1"/>
    </source>
</evidence>
<feature type="transmembrane region" description="Helical" evidence="8">
    <location>
        <begin position="340"/>
        <end position="358"/>
    </location>
</feature>
<feature type="transmembrane region" description="Helical" evidence="8">
    <location>
        <begin position="370"/>
        <end position="388"/>
    </location>
</feature>
<feature type="transmembrane region" description="Helical" evidence="8">
    <location>
        <begin position="104"/>
        <end position="121"/>
    </location>
</feature>
<evidence type="ECO:0000256" key="6">
    <source>
        <dbReference type="ARBA" id="ARBA00022989"/>
    </source>
</evidence>
<dbReference type="InterPro" id="IPR038731">
    <property type="entry name" value="RgtA/B/C-like"/>
</dbReference>
<evidence type="ECO:0000256" key="3">
    <source>
        <dbReference type="ARBA" id="ARBA00022676"/>
    </source>
</evidence>
<keyword evidence="2" id="KW-1003">Cell membrane</keyword>
<comment type="caution">
    <text evidence="10">The sequence shown here is derived from an EMBL/GenBank/DDBJ whole genome shotgun (WGS) entry which is preliminary data.</text>
</comment>
<feature type="transmembrane region" description="Helical" evidence="8">
    <location>
        <begin position="220"/>
        <end position="239"/>
    </location>
</feature>
<evidence type="ECO:0000256" key="7">
    <source>
        <dbReference type="ARBA" id="ARBA00023136"/>
    </source>
</evidence>
<dbReference type="AlphaFoldDB" id="A0A1G1Y107"/>
<evidence type="ECO:0000256" key="8">
    <source>
        <dbReference type="SAM" id="Phobius"/>
    </source>
</evidence>
<feature type="transmembrane region" description="Helical" evidence="8">
    <location>
        <begin position="12"/>
        <end position="29"/>
    </location>
</feature>
<accession>A0A1G1Y107</accession>
<feature type="transmembrane region" description="Helical" evidence="8">
    <location>
        <begin position="179"/>
        <end position="208"/>
    </location>
</feature>
<dbReference type="Pfam" id="PF13231">
    <property type="entry name" value="PMT_2"/>
    <property type="match status" value="1"/>
</dbReference>
<gene>
    <name evidence="10" type="ORF">A2744_00940</name>
</gene>
<dbReference type="GO" id="GO:0016763">
    <property type="term" value="F:pentosyltransferase activity"/>
    <property type="evidence" value="ECO:0007669"/>
    <property type="project" value="TreeGrafter"/>
</dbReference>
<feature type="transmembrane region" description="Helical" evidence="8">
    <location>
        <begin position="308"/>
        <end position="328"/>
    </location>
</feature>
<dbReference type="InterPro" id="IPR050297">
    <property type="entry name" value="LipidA_mod_glycosyltrf_83"/>
</dbReference>
<dbReference type="PANTHER" id="PTHR33908">
    <property type="entry name" value="MANNOSYLTRANSFERASE YKCB-RELATED"/>
    <property type="match status" value="1"/>
</dbReference>
<sequence length="491" mass="57131">MRVIKKIDKTTWLLLAVAAIFILLSSYQINRPFIGYHDFNNGFWGTFAKNNIRYGLQTHFALVANPEITSPQNLSYYLNHPWLTSLPLSISYLLFGANEISTRLVPLAFSLGTLFLIYLLGKKLFNRGTGLLAASLYTLLPIDLYFGKMMYDPLVLFFILLALFFYLDWQKTKQNRSELFFWLSLIISLLMDWPAYFVIPVIFLHFLIYNKIKNNFGFPIKLLGLPLVILVATLANFYFLAQSLDYLWQAFAFRLGNNLTWLNFLDSYFTEATNNFTTIILIATLHWFIFFSINALKSKSWSQIKNEYSGDLFLLLLLLFGVSYNLVFKSYVLIHQFLQIYLVPFVVLATARIIYWLLGQIKKMPHYKNLYLVLISLALILFLSQSYGELSKLYQHKNLTAQDIKTAKLINQELKTDQIIATDVKKLINLQEINFYTERRIQLIEPGELDQPNNDKIALLISNNPKVINKSCPVLDQKLLNYKIYDLRNCD</sequence>
<protein>
    <recommendedName>
        <fullName evidence="9">Glycosyltransferase RgtA/B/C/D-like domain-containing protein</fullName>
    </recommendedName>
</protein>
<dbReference type="STRING" id="1797535.A2744_00940"/>
<keyword evidence="4" id="KW-0808">Transferase</keyword>
<feature type="transmembrane region" description="Helical" evidence="8">
    <location>
        <begin position="149"/>
        <end position="167"/>
    </location>
</feature>
<dbReference type="Proteomes" id="UP000178240">
    <property type="component" value="Unassembled WGS sequence"/>
</dbReference>
<evidence type="ECO:0000256" key="1">
    <source>
        <dbReference type="ARBA" id="ARBA00004651"/>
    </source>
</evidence>
<dbReference type="PANTHER" id="PTHR33908:SF11">
    <property type="entry name" value="MEMBRANE PROTEIN"/>
    <property type="match status" value="1"/>
</dbReference>
<keyword evidence="3" id="KW-0328">Glycosyltransferase</keyword>
<evidence type="ECO:0000256" key="4">
    <source>
        <dbReference type="ARBA" id="ARBA00022679"/>
    </source>
</evidence>
<proteinExistence type="predicted"/>
<feature type="transmembrane region" description="Helical" evidence="8">
    <location>
        <begin position="246"/>
        <end position="264"/>
    </location>
</feature>
<dbReference type="EMBL" id="MHIE01000010">
    <property type="protein sequence ID" value="OGY45901.1"/>
    <property type="molecule type" value="Genomic_DNA"/>
</dbReference>
<evidence type="ECO:0000313" key="11">
    <source>
        <dbReference type="Proteomes" id="UP000178240"/>
    </source>
</evidence>
<evidence type="ECO:0000256" key="5">
    <source>
        <dbReference type="ARBA" id="ARBA00022692"/>
    </source>
</evidence>
<feature type="domain" description="Glycosyltransferase RgtA/B/C/D-like" evidence="9">
    <location>
        <begin position="80"/>
        <end position="234"/>
    </location>
</feature>
<evidence type="ECO:0000259" key="9">
    <source>
        <dbReference type="Pfam" id="PF13231"/>
    </source>
</evidence>
<dbReference type="GO" id="GO:0005886">
    <property type="term" value="C:plasma membrane"/>
    <property type="evidence" value="ECO:0007669"/>
    <property type="project" value="UniProtKB-SubCell"/>
</dbReference>
<comment type="subcellular location">
    <subcellularLocation>
        <location evidence="1">Cell membrane</location>
        <topology evidence="1">Multi-pass membrane protein</topology>
    </subcellularLocation>
</comment>
<keyword evidence="5 8" id="KW-0812">Transmembrane</keyword>
<keyword evidence="6 8" id="KW-1133">Transmembrane helix</keyword>
<name>A0A1G1Y107_9BACT</name>
<dbReference type="GO" id="GO:0009103">
    <property type="term" value="P:lipopolysaccharide biosynthetic process"/>
    <property type="evidence" value="ECO:0007669"/>
    <property type="project" value="UniProtKB-ARBA"/>
</dbReference>
<feature type="transmembrane region" description="Helical" evidence="8">
    <location>
        <begin position="276"/>
        <end position="296"/>
    </location>
</feature>
<keyword evidence="7 8" id="KW-0472">Membrane</keyword>